<dbReference type="EMBL" id="JAAAIL010004921">
    <property type="protein sequence ID" value="KAG0247201.1"/>
    <property type="molecule type" value="Genomic_DNA"/>
</dbReference>
<dbReference type="AlphaFoldDB" id="A0AAD4D1A0"/>
<sequence length="86" mass="10492">MVHLEQTYTNPNKIFNKQQIDARLKMYKNARRPPSQNVEATLLQAYLCTKMQKERWFFSSEVDKGCCLDRLFWMSPEQIDLYRRYH</sequence>
<gene>
    <name evidence="1" type="ORF">BGZ95_008922</name>
</gene>
<reference evidence="1" key="1">
    <citation type="journal article" date="2020" name="Fungal Divers.">
        <title>Resolving the Mortierellaceae phylogeny through synthesis of multi-gene phylogenetics and phylogenomics.</title>
        <authorList>
            <person name="Vandepol N."/>
            <person name="Liber J."/>
            <person name="Desiro A."/>
            <person name="Na H."/>
            <person name="Kennedy M."/>
            <person name="Barry K."/>
            <person name="Grigoriev I.V."/>
            <person name="Miller A.N."/>
            <person name="O'Donnell K."/>
            <person name="Stajich J.E."/>
            <person name="Bonito G."/>
        </authorList>
    </citation>
    <scope>NUCLEOTIDE SEQUENCE</scope>
    <source>
        <strain evidence="1">NRRL 28262</strain>
    </source>
</reference>
<name>A0AAD4D1A0_9FUNG</name>
<proteinExistence type="predicted"/>
<evidence type="ECO:0000313" key="1">
    <source>
        <dbReference type="EMBL" id="KAG0247201.1"/>
    </source>
</evidence>
<keyword evidence="2" id="KW-1185">Reference proteome</keyword>
<comment type="caution">
    <text evidence="1">The sequence shown here is derived from an EMBL/GenBank/DDBJ whole genome shotgun (WGS) entry which is preliminary data.</text>
</comment>
<organism evidence="1 2">
    <name type="scientific">Linnemannia exigua</name>
    <dbReference type="NCBI Taxonomy" id="604196"/>
    <lineage>
        <taxon>Eukaryota</taxon>
        <taxon>Fungi</taxon>
        <taxon>Fungi incertae sedis</taxon>
        <taxon>Mucoromycota</taxon>
        <taxon>Mortierellomycotina</taxon>
        <taxon>Mortierellomycetes</taxon>
        <taxon>Mortierellales</taxon>
        <taxon>Mortierellaceae</taxon>
        <taxon>Linnemannia</taxon>
    </lineage>
</organism>
<accession>A0AAD4D1A0</accession>
<protein>
    <submittedName>
        <fullName evidence="1">Uncharacterized protein</fullName>
    </submittedName>
</protein>
<feature type="non-terminal residue" evidence="1">
    <location>
        <position position="86"/>
    </location>
</feature>
<evidence type="ECO:0000313" key="2">
    <source>
        <dbReference type="Proteomes" id="UP001194580"/>
    </source>
</evidence>
<dbReference type="Proteomes" id="UP001194580">
    <property type="component" value="Unassembled WGS sequence"/>
</dbReference>